<feature type="region of interest" description="Disordered" evidence="1">
    <location>
        <begin position="518"/>
        <end position="551"/>
    </location>
</feature>
<feature type="region of interest" description="Disordered" evidence="1">
    <location>
        <begin position="623"/>
        <end position="655"/>
    </location>
</feature>
<name>A0A8J8SX84_HALGN</name>
<dbReference type="EMBL" id="RRYP01018397">
    <property type="protein sequence ID" value="TNV73653.1"/>
    <property type="molecule type" value="Genomic_DNA"/>
</dbReference>
<feature type="compositionally biased region" description="Low complexity" evidence="1">
    <location>
        <begin position="626"/>
        <end position="643"/>
    </location>
</feature>
<feature type="region of interest" description="Disordered" evidence="1">
    <location>
        <begin position="322"/>
        <end position="372"/>
    </location>
</feature>
<gene>
    <name evidence="2" type="ORF">FGO68_gene11767</name>
</gene>
<feature type="compositionally biased region" description="Polar residues" evidence="1">
    <location>
        <begin position="542"/>
        <end position="551"/>
    </location>
</feature>
<feature type="compositionally biased region" description="Polar residues" evidence="1">
    <location>
        <begin position="182"/>
        <end position="197"/>
    </location>
</feature>
<evidence type="ECO:0000313" key="2">
    <source>
        <dbReference type="EMBL" id="TNV73653.1"/>
    </source>
</evidence>
<keyword evidence="3" id="KW-1185">Reference proteome</keyword>
<proteinExistence type="predicted"/>
<feature type="region of interest" description="Disordered" evidence="1">
    <location>
        <begin position="30"/>
        <end position="75"/>
    </location>
</feature>
<feature type="compositionally biased region" description="Basic and acidic residues" evidence="1">
    <location>
        <begin position="36"/>
        <end position="50"/>
    </location>
</feature>
<dbReference type="Proteomes" id="UP000785679">
    <property type="component" value="Unassembled WGS sequence"/>
</dbReference>
<sequence>MLKRFMMKMNKPYLESFLSAEQLTLKYSRVRQKQPKLRDKNQQQVKDEHVQNSLTVKPQQSHHRREHSVNGTTGEVVAKKAREQALAERRVESCDQRAATSQTEGYEIIQGGRIPQDEAEDAVAIFMKTAQSPDVQTLKRRLIENAHSRQQNGKVRQSFLHNTQPESAIKQHLDTIKKTSEHSTINHSEVRKSNASAGAQHRKGSSEITGAATTLHHQVKLKYAQQENIKTLIQNLAKITQTTKYRIGSQEKISEQPVLKNEITQKQKDNIISLKKLTELLSNRGEKQSDQSAKLSQSMLTKDPTMLIKQQQKRDHQLYQSIGRDSGKGNVPESSLHLSPDVHQTKIKATDIHKTSRQRSRKADSRKSNLETPAEAIQQYQTQQASQNQSFFVQKNNFAIQNFNDNLILLNYTSSNAAQKSRTSNITSAQPQSRKKSHNNSIVSNANNNNQSVSGLAYASGGTQNQSIVIQTGAHHHGRNNSAIMQIPMNTNVSYVSNTTAKRLDSAGSQKRAKIVKGNLIQQEPDLMSSTYQQRPRRQPSHKQTYSSTNKSLNQQQLLQQLAIHNSTTASFHKTSYASSSKESRNPINRIAAPSNTGIFEAKNNLFSPSTRNQSIKLLTQSSGITSAKHQQQSSTTAQAISQSKHRPSRTQFNGTQGISLNFEQIKQGLMQGQLGINNNATVYHTHKPSVSTQPNLGGVVPPPTQATNNIDYQFYKK</sequence>
<comment type="caution">
    <text evidence="2">The sequence shown here is derived from an EMBL/GenBank/DDBJ whole genome shotgun (WGS) entry which is preliminary data.</text>
</comment>
<reference evidence="2" key="1">
    <citation type="submission" date="2019-06" db="EMBL/GenBank/DDBJ databases">
        <authorList>
            <person name="Zheng W."/>
        </authorList>
    </citation>
    <scope>NUCLEOTIDE SEQUENCE</scope>
    <source>
        <strain evidence="2">QDHG01</strain>
    </source>
</reference>
<protein>
    <submittedName>
        <fullName evidence="2">Uncharacterized protein</fullName>
    </submittedName>
</protein>
<evidence type="ECO:0000313" key="3">
    <source>
        <dbReference type="Proteomes" id="UP000785679"/>
    </source>
</evidence>
<feature type="compositionally biased region" description="Low complexity" evidence="1">
    <location>
        <begin position="439"/>
        <end position="454"/>
    </location>
</feature>
<organism evidence="2 3">
    <name type="scientific">Halteria grandinella</name>
    <dbReference type="NCBI Taxonomy" id="5974"/>
    <lineage>
        <taxon>Eukaryota</taxon>
        <taxon>Sar</taxon>
        <taxon>Alveolata</taxon>
        <taxon>Ciliophora</taxon>
        <taxon>Intramacronucleata</taxon>
        <taxon>Spirotrichea</taxon>
        <taxon>Stichotrichia</taxon>
        <taxon>Sporadotrichida</taxon>
        <taxon>Halteriidae</taxon>
        <taxon>Halteria</taxon>
    </lineage>
</organism>
<evidence type="ECO:0000256" key="1">
    <source>
        <dbReference type="SAM" id="MobiDB-lite"/>
    </source>
</evidence>
<feature type="region of interest" description="Disordered" evidence="1">
    <location>
        <begin position="418"/>
        <end position="458"/>
    </location>
</feature>
<feature type="compositionally biased region" description="Polar residues" evidence="1">
    <location>
        <begin position="418"/>
        <end position="432"/>
    </location>
</feature>
<dbReference type="AlphaFoldDB" id="A0A8J8SX84"/>
<feature type="region of interest" description="Disordered" evidence="1">
    <location>
        <begin position="179"/>
        <end position="205"/>
    </location>
</feature>
<accession>A0A8J8SX84</accession>